<dbReference type="EMBL" id="JANTQA010000033">
    <property type="protein sequence ID" value="KAJ3437282.1"/>
    <property type="molecule type" value="Genomic_DNA"/>
</dbReference>
<feature type="binding site" evidence="5">
    <location>
        <position position="28"/>
    </location>
    <ligand>
        <name>Mg(2+)</name>
        <dbReference type="ChEBI" id="CHEBI:18420"/>
    </ligand>
</feature>
<dbReference type="GO" id="GO:0005525">
    <property type="term" value="F:GTP binding"/>
    <property type="evidence" value="ECO:0007669"/>
    <property type="project" value="UniProtKB-KW"/>
</dbReference>
<dbReference type="PRINTS" id="PR00328">
    <property type="entry name" value="SAR1GTPBP"/>
</dbReference>
<evidence type="ECO:0000256" key="2">
    <source>
        <dbReference type="ARBA" id="ARBA00022741"/>
    </source>
</evidence>
<dbReference type="PROSITE" id="PS51419">
    <property type="entry name" value="RAB"/>
    <property type="match status" value="1"/>
</dbReference>
<protein>
    <submittedName>
        <fullName evidence="7">Adp-ribosylation factor c1</fullName>
    </submittedName>
</protein>
<dbReference type="InterPro" id="IPR024156">
    <property type="entry name" value="Small_GTPase_ARF"/>
</dbReference>
<feature type="binding site" evidence="4">
    <location>
        <begin position="123"/>
        <end position="126"/>
    </location>
    <ligand>
        <name>GTP</name>
        <dbReference type="ChEBI" id="CHEBI:37565"/>
    </ligand>
</feature>
<evidence type="ECO:0000256" key="4">
    <source>
        <dbReference type="PIRSR" id="PIRSR606689-1"/>
    </source>
</evidence>
<feature type="binding site" evidence="4">
    <location>
        <position position="67"/>
    </location>
    <ligand>
        <name>GTP</name>
        <dbReference type="ChEBI" id="CHEBI:37565"/>
    </ligand>
</feature>
<evidence type="ECO:0000313" key="8">
    <source>
        <dbReference type="Proteomes" id="UP001146793"/>
    </source>
</evidence>
<sequence length="181" mass="20833">MGSWLSSLFSKNEEHKILLLGLDNAGKTTILYYLALNEVVYTRPTIGSNFEELVYKNIKFQCWDIGGQENLRKSWSAYYSDTSAVIFVVDSTDHERLSTTRKELFKIISDEQLNDTVCLVFANKMDIKTAMKPKELIKALKLTEIKNHDWAIKPCCALTGEGLQEGWEWMANKIQEKKNEK</sequence>
<reference evidence="7" key="1">
    <citation type="submission" date="2022-08" db="EMBL/GenBank/DDBJ databases">
        <title>Novel sulphate-reducing endosymbionts in the free-living metamonad Anaeramoeba.</title>
        <authorList>
            <person name="Jerlstrom-Hultqvist J."/>
            <person name="Cepicka I."/>
            <person name="Gallot-Lavallee L."/>
            <person name="Salas-Leiva D."/>
            <person name="Curtis B.A."/>
            <person name="Zahonova K."/>
            <person name="Pipaliya S."/>
            <person name="Dacks J."/>
            <person name="Roger A.J."/>
        </authorList>
    </citation>
    <scope>NUCLEOTIDE SEQUENCE</scope>
    <source>
        <strain evidence="7">Busselton2</strain>
    </source>
</reference>
<dbReference type="SUPFAM" id="SSF52540">
    <property type="entry name" value="P-loop containing nucleoside triphosphate hydrolases"/>
    <property type="match status" value="1"/>
</dbReference>
<keyword evidence="5" id="KW-0479">Metal-binding</keyword>
<dbReference type="SMART" id="SM00175">
    <property type="entry name" value="RAB"/>
    <property type="match status" value="1"/>
</dbReference>
<dbReference type="InterPro" id="IPR006689">
    <property type="entry name" value="Small_GTPase_ARF/SAR"/>
</dbReference>
<dbReference type="SMART" id="SM00177">
    <property type="entry name" value="ARF"/>
    <property type="match status" value="1"/>
</dbReference>
<dbReference type="FunFam" id="3.40.50.300:FF:001166">
    <property type="entry name" value="ADP-ribosylation factor D"/>
    <property type="match status" value="1"/>
</dbReference>
<comment type="caution">
    <text evidence="7">The sequence shown here is derived from an EMBL/GenBank/DDBJ whole genome shotgun (WGS) entry which is preliminary data.</text>
</comment>
<dbReference type="GO" id="GO:0003924">
    <property type="term" value="F:GTPase activity"/>
    <property type="evidence" value="ECO:0007669"/>
    <property type="project" value="InterPro"/>
</dbReference>
<dbReference type="PANTHER" id="PTHR11711">
    <property type="entry name" value="ADP RIBOSYLATION FACTOR-RELATED"/>
    <property type="match status" value="1"/>
</dbReference>
<dbReference type="NCBIfam" id="TIGR00231">
    <property type="entry name" value="small_GTP"/>
    <property type="match status" value="1"/>
</dbReference>
<dbReference type="Proteomes" id="UP001146793">
    <property type="component" value="Unassembled WGS sequence"/>
</dbReference>
<dbReference type="InterPro" id="IPR027417">
    <property type="entry name" value="P-loop_NTPase"/>
</dbReference>
<dbReference type="PROSITE" id="PS51417">
    <property type="entry name" value="ARF"/>
    <property type="match status" value="1"/>
</dbReference>
<keyword evidence="2 4" id="KW-0547">Nucleotide-binding</keyword>
<evidence type="ECO:0000256" key="6">
    <source>
        <dbReference type="RuleBase" id="RU003925"/>
    </source>
</evidence>
<proteinExistence type="inferred from homology"/>
<dbReference type="GO" id="GO:0046872">
    <property type="term" value="F:metal ion binding"/>
    <property type="evidence" value="ECO:0007669"/>
    <property type="project" value="UniProtKB-KW"/>
</dbReference>
<gene>
    <name evidence="7" type="ORF">M0812_16440</name>
</gene>
<accession>A0AAV7ZAA6</accession>
<evidence type="ECO:0000313" key="7">
    <source>
        <dbReference type="EMBL" id="KAJ3437282.1"/>
    </source>
</evidence>
<dbReference type="AlphaFoldDB" id="A0AAV7ZAA6"/>
<keyword evidence="3 4" id="KW-0342">GTP-binding</keyword>
<evidence type="ECO:0000256" key="5">
    <source>
        <dbReference type="PIRSR" id="PIRSR606689-2"/>
    </source>
</evidence>
<dbReference type="Pfam" id="PF00025">
    <property type="entry name" value="Arf"/>
    <property type="match status" value="1"/>
</dbReference>
<evidence type="ECO:0000256" key="3">
    <source>
        <dbReference type="ARBA" id="ARBA00023134"/>
    </source>
</evidence>
<dbReference type="SMART" id="SM00178">
    <property type="entry name" value="SAR"/>
    <property type="match status" value="1"/>
</dbReference>
<name>A0AAV7ZAA6_9EUKA</name>
<feature type="binding site" evidence="5">
    <location>
        <position position="45"/>
    </location>
    <ligand>
        <name>Mg(2+)</name>
        <dbReference type="ChEBI" id="CHEBI:18420"/>
    </ligand>
</feature>
<dbReference type="Gene3D" id="3.40.50.300">
    <property type="entry name" value="P-loop containing nucleotide triphosphate hydrolases"/>
    <property type="match status" value="1"/>
</dbReference>
<keyword evidence="5" id="KW-0460">Magnesium</keyword>
<dbReference type="InterPro" id="IPR005225">
    <property type="entry name" value="Small_GTP-bd"/>
</dbReference>
<evidence type="ECO:0000256" key="1">
    <source>
        <dbReference type="ARBA" id="ARBA00010290"/>
    </source>
</evidence>
<feature type="binding site" evidence="4">
    <location>
        <begin position="21"/>
        <end position="28"/>
    </location>
    <ligand>
        <name>GTP</name>
        <dbReference type="ChEBI" id="CHEBI:37565"/>
    </ligand>
</feature>
<organism evidence="7 8">
    <name type="scientific">Anaeramoeba flamelloides</name>
    <dbReference type="NCBI Taxonomy" id="1746091"/>
    <lineage>
        <taxon>Eukaryota</taxon>
        <taxon>Metamonada</taxon>
        <taxon>Anaeramoebidae</taxon>
        <taxon>Anaeramoeba</taxon>
    </lineage>
</organism>
<comment type="similarity">
    <text evidence="1 6">Belongs to the small GTPase superfamily. Arf family.</text>
</comment>